<keyword evidence="2" id="KW-0378">Hydrolase</keyword>
<dbReference type="EMBL" id="DTQM01000027">
    <property type="protein sequence ID" value="HGC41881.1"/>
    <property type="molecule type" value="Genomic_DNA"/>
</dbReference>
<keyword evidence="3" id="KW-0326">Glycosidase</keyword>
<dbReference type="InterPro" id="IPR011837">
    <property type="entry name" value="Glycogen_debranch_GlgX"/>
</dbReference>
<dbReference type="PANTHER" id="PTHR43002">
    <property type="entry name" value="GLYCOGEN DEBRANCHING ENZYME"/>
    <property type="match status" value="1"/>
</dbReference>
<dbReference type="AlphaFoldDB" id="A0A8J4H9R3"/>
<proteinExistence type="inferred from homology"/>
<dbReference type="Gene3D" id="3.20.20.80">
    <property type="entry name" value="Glycosidases"/>
    <property type="match status" value="1"/>
</dbReference>
<dbReference type="InterPro" id="IPR006047">
    <property type="entry name" value="GH13_cat_dom"/>
</dbReference>
<gene>
    <name evidence="6" type="primary">glgX</name>
    <name evidence="6" type="ORF">ENY07_01475</name>
</gene>
<dbReference type="InterPro" id="IPR013780">
    <property type="entry name" value="Glyco_hydro_b"/>
</dbReference>
<evidence type="ECO:0000259" key="5">
    <source>
        <dbReference type="SMART" id="SM00642"/>
    </source>
</evidence>
<evidence type="ECO:0000256" key="1">
    <source>
        <dbReference type="ARBA" id="ARBA00008061"/>
    </source>
</evidence>
<dbReference type="SUPFAM" id="SSF81296">
    <property type="entry name" value="E set domains"/>
    <property type="match status" value="1"/>
</dbReference>
<dbReference type="SUPFAM" id="SSF51445">
    <property type="entry name" value="(Trans)glycosidases"/>
    <property type="match status" value="1"/>
</dbReference>
<dbReference type="InterPro" id="IPR004193">
    <property type="entry name" value="Glyco_hydro_13_N"/>
</dbReference>
<sequence>MSRRPLGPGAPEPLGVSVDAAGVNVAVFSAHAEAIFFCLFDPSGEREIERVRLPERTGDVFHGHIGGIGPGARYGLRAAGPWDPARGHRFDLGKLLCDPFAIRLDRRFRLHPTLFASSSADSAPAMPKAIVAPPPPCSPRPPFVWEGQVIYEINPRGFTMRQSRIPPELRGRFAALGHPVSLAYLRRLGVSAVELMPVAATIDAPHLPALGLSDAWGYNPVAFLAPDPRLAPEGWEEIGAAIKALHAAGLAVLLDIVLNHTGEYDASGPTVSLRGLDNASYYRLDPADPARYVDDTGCRNTLALDQPPALRLAMDALRLWVRAGVDGFRFDLATVLGREPRGFDPAAPLLTAIDQDPLLRHRARIAEPWDVGPGGYRLGAFPAAWGEWNDRYRDTVRRFWRGDAGQLGTLATCLAGSADIFTPRHRPLSRSINFVTAHDGFTLADLVAHERKHNEANGEGNRDGTETNYSWNNGSEGASNDPAILARRAADRRALLAILLLSRGTPMLTMGDESGRSQGNNNPYAQDNPLTWFDWEGMDRDLLGFTTRLLRLRRHCALLRGEAPLRGVASEAGGLPDIAWRRPDGQEMTVADWQDPAGRTLIAAVYAPGDGATPAQRSFLALHAGTSPIEVVLPPPRAGRRWRMLLESAGRRRRGALGARLTLPARAVVLAHEVAAD</sequence>
<evidence type="ECO:0000313" key="6">
    <source>
        <dbReference type="EMBL" id="HGC41881.1"/>
    </source>
</evidence>
<dbReference type="SMART" id="SM00642">
    <property type="entry name" value="Aamy"/>
    <property type="match status" value="1"/>
</dbReference>
<dbReference type="InterPro" id="IPR013783">
    <property type="entry name" value="Ig-like_fold"/>
</dbReference>
<feature type="domain" description="Glycosyl hydrolase family 13 catalytic" evidence="5">
    <location>
        <begin position="152"/>
        <end position="553"/>
    </location>
</feature>
<dbReference type="CDD" id="cd11326">
    <property type="entry name" value="AmyAc_Glg_debranch"/>
    <property type="match status" value="1"/>
</dbReference>
<dbReference type="Gene3D" id="2.60.40.1180">
    <property type="entry name" value="Golgi alpha-mannosidase II"/>
    <property type="match status" value="1"/>
</dbReference>
<comment type="caution">
    <text evidence="6">The sequence shown here is derived from an EMBL/GenBank/DDBJ whole genome shotgun (WGS) entry which is preliminary data.</text>
</comment>
<dbReference type="InterPro" id="IPR017853">
    <property type="entry name" value="GH"/>
</dbReference>
<dbReference type="InterPro" id="IPR044505">
    <property type="entry name" value="GlgX_Isoamylase_N_E_set"/>
</dbReference>
<feature type="compositionally biased region" description="Polar residues" evidence="4">
    <location>
        <begin position="466"/>
        <end position="476"/>
    </location>
</feature>
<dbReference type="SUPFAM" id="SSF51011">
    <property type="entry name" value="Glycosyl hydrolase domain"/>
    <property type="match status" value="1"/>
</dbReference>
<dbReference type="Gene3D" id="2.60.40.10">
    <property type="entry name" value="Immunoglobulins"/>
    <property type="match status" value="1"/>
</dbReference>
<feature type="compositionally biased region" description="Basic and acidic residues" evidence="4">
    <location>
        <begin position="452"/>
        <end position="465"/>
    </location>
</feature>
<organism evidence="6">
    <name type="scientific">Acidicaldus sp</name>
    <dbReference type="NCBI Taxonomy" id="1872105"/>
    <lineage>
        <taxon>Bacteria</taxon>
        <taxon>Pseudomonadati</taxon>
        <taxon>Pseudomonadota</taxon>
        <taxon>Alphaproteobacteria</taxon>
        <taxon>Acetobacterales</taxon>
        <taxon>Acetobacteraceae</taxon>
        <taxon>Acidicaldus</taxon>
    </lineage>
</organism>
<dbReference type="GO" id="GO:0005980">
    <property type="term" value="P:glycogen catabolic process"/>
    <property type="evidence" value="ECO:0007669"/>
    <property type="project" value="InterPro"/>
</dbReference>
<evidence type="ECO:0000256" key="2">
    <source>
        <dbReference type="ARBA" id="ARBA00022801"/>
    </source>
</evidence>
<dbReference type="CDD" id="cd02856">
    <property type="entry name" value="E_set_GDE_Isoamylase_N"/>
    <property type="match status" value="1"/>
</dbReference>
<evidence type="ECO:0000256" key="3">
    <source>
        <dbReference type="ARBA" id="ARBA00023295"/>
    </source>
</evidence>
<evidence type="ECO:0000256" key="4">
    <source>
        <dbReference type="SAM" id="MobiDB-lite"/>
    </source>
</evidence>
<dbReference type="InterPro" id="IPR014756">
    <property type="entry name" value="Ig_E-set"/>
</dbReference>
<dbReference type="Pfam" id="PF02922">
    <property type="entry name" value="CBM_48"/>
    <property type="match status" value="1"/>
</dbReference>
<comment type="similarity">
    <text evidence="1">Belongs to the glycosyl hydrolase 13 family.</text>
</comment>
<accession>A0A8J4H9R3</accession>
<reference evidence="6" key="1">
    <citation type="journal article" date="2020" name="mSystems">
        <title>Genome- and Community-Level Interaction Insights into Carbon Utilization and Element Cycling Functions of Hydrothermarchaeota in Hydrothermal Sediment.</title>
        <authorList>
            <person name="Zhou Z."/>
            <person name="Liu Y."/>
            <person name="Xu W."/>
            <person name="Pan J."/>
            <person name="Luo Z.H."/>
            <person name="Li M."/>
        </authorList>
    </citation>
    <scope>NUCLEOTIDE SEQUENCE</scope>
    <source>
        <strain evidence="6">SpSt-997</strain>
    </source>
</reference>
<feature type="region of interest" description="Disordered" evidence="4">
    <location>
        <begin position="452"/>
        <end position="476"/>
    </location>
</feature>
<protein>
    <submittedName>
        <fullName evidence="6">Glycogen debranching enzyme GlgX</fullName>
    </submittedName>
</protein>
<dbReference type="NCBIfam" id="TIGR02100">
    <property type="entry name" value="glgX_debranch"/>
    <property type="match status" value="1"/>
</dbReference>
<dbReference type="GO" id="GO:0004135">
    <property type="term" value="F:amylo-alpha-1,6-glucosidase activity"/>
    <property type="evidence" value="ECO:0007669"/>
    <property type="project" value="InterPro"/>
</dbReference>
<name>A0A8J4H9R3_9PROT</name>